<dbReference type="GeneID" id="95802799"/>
<dbReference type="InterPro" id="IPR058533">
    <property type="entry name" value="Cation_efflux_TM"/>
</dbReference>
<dbReference type="GO" id="GO:0008324">
    <property type="term" value="F:monoatomic cation transmembrane transporter activity"/>
    <property type="evidence" value="ECO:0007669"/>
    <property type="project" value="InterPro"/>
</dbReference>
<evidence type="ECO:0000256" key="6">
    <source>
        <dbReference type="SAM" id="Phobius"/>
    </source>
</evidence>
<dbReference type="EMBL" id="LT607733">
    <property type="protein sequence ID" value="SCG16742.1"/>
    <property type="molecule type" value="Genomic_DNA"/>
</dbReference>
<keyword evidence="9" id="KW-1185">Reference proteome</keyword>
<dbReference type="GO" id="GO:0006829">
    <property type="term" value="P:zinc ion transport"/>
    <property type="evidence" value="ECO:0007669"/>
    <property type="project" value="InterPro"/>
</dbReference>
<dbReference type="PANTHER" id="PTHR13414:SF9">
    <property type="entry name" value="PROTON-COUPLED ZINC ANTIPORTER SLC30A9, MITOCHONDRIAL"/>
    <property type="match status" value="1"/>
</dbReference>
<name>A0A1C5GB09_MICEH</name>
<evidence type="ECO:0000256" key="1">
    <source>
        <dbReference type="ARBA" id="ARBA00004141"/>
    </source>
</evidence>
<feature type="transmembrane region" description="Helical" evidence="6">
    <location>
        <begin position="189"/>
        <end position="211"/>
    </location>
</feature>
<dbReference type="PANTHER" id="PTHR13414">
    <property type="entry name" value="HUEL-CATION TRANSPORTER"/>
    <property type="match status" value="1"/>
</dbReference>
<evidence type="ECO:0000256" key="2">
    <source>
        <dbReference type="ARBA" id="ARBA00022448"/>
    </source>
</evidence>
<dbReference type="InterPro" id="IPR040177">
    <property type="entry name" value="SLC30A9"/>
</dbReference>
<dbReference type="Proteomes" id="UP000198251">
    <property type="component" value="Chromosome I"/>
</dbReference>
<keyword evidence="4 6" id="KW-1133">Transmembrane helix</keyword>
<evidence type="ECO:0000313" key="8">
    <source>
        <dbReference type="EMBL" id="SCG16742.1"/>
    </source>
</evidence>
<dbReference type="Pfam" id="PF01545">
    <property type="entry name" value="Cation_efflux"/>
    <property type="match status" value="1"/>
</dbReference>
<evidence type="ECO:0000256" key="4">
    <source>
        <dbReference type="ARBA" id="ARBA00022989"/>
    </source>
</evidence>
<organism evidence="8 9">
    <name type="scientific">Micromonospora echinofusca</name>
    <dbReference type="NCBI Taxonomy" id="47858"/>
    <lineage>
        <taxon>Bacteria</taxon>
        <taxon>Bacillati</taxon>
        <taxon>Actinomycetota</taxon>
        <taxon>Actinomycetes</taxon>
        <taxon>Micromonosporales</taxon>
        <taxon>Micromonosporaceae</taxon>
        <taxon>Micromonospora</taxon>
    </lineage>
</organism>
<dbReference type="SUPFAM" id="SSF160240">
    <property type="entry name" value="Cation efflux protein cytoplasmic domain-like"/>
    <property type="match status" value="1"/>
</dbReference>
<evidence type="ECO:0000259" key="7">
    <source>
        <dbReference type="Pfam" id="PF01545"/>
    </source>
</evidence>
<keyword evidence="3 6" id="KW-0812">Transmembrane</keyword>
<feature type="transmembrane region" description="Helical" evidence="6">
    <location>
        <begin position="109"/>
        <end position="131"/>
    </location>
</feature>
<reference evidence="8 9" key="1">
    <citation type="submission" date="2016-06" db="EMBL/GenBank/DDBJ databases">
        <authorList>
            <person name="Kjaerup R.B."/>
            <person name="Dalgaard T.S."/>
            <person name="Juul-Madsen H.R."/>
        </authorList>
    </citation>
    <scope>NUCLEOTIDE SEQUENCE [LARGE SCALE GENOMIC DNA]</scope>
    <source>
        <strain evidence="8 9">DSM 43913</strain>
    </source>
</reference>
<dbReference type="RefSeq" id="WP_089000590.1">
    <property type="nucleotide sequence ID" value="NZ_LT607733.1"/>
</dbReference>
<proteinExistence type="predicted"/>
<keyword evidence="5 6" id="KW-0472">Membrane</keyword>
<dbReference type="AlphaFoldDB" id="A0A1C5GB09"/>
<evidence type="ECO:0000256" key="3">
    <source>
        <dbReference type="ARBA" id="ARBA00022692"/>
    </source>
</evidence>
<evidence type="ECO:0000256" key="5">
    <source>
        <dbReference type="ARBA" id="ARBA00023136"/>
    </source>
</evidence>
<gene>
    <name evidence="8" type="ORF">GA0070610_3015</name>
</gene>
<dbReference type="InterPro" id="IPR036837">
    <property type="entry name" value="Cation_efflux_CTD_sf"/>
</dbReference>
<dbReference type="InterPro" id="IPR027469">
    <property type="entry name" value="Cation_efflux_TMD_sf"/>
</dbReference>
<dbReference type="SUPFAM" id="SSF161111">
    <property type="entry name" value="Cation efflux protein transmembrane domain-like"/>
    <property type="match status" value="1"/>
</dbReference>
<protein>
    <submittedName>
        <fullName evidence="8">Cation diffusion facilitator family transporter</fullName>
    </submittedName>
</protein>
<feature type="transmembrane region" description="Helical" evidence="6">
    <location>
        <begin position="77"/>
        <end position="97"/>
    </location>
</feature>
<accession>A0A1C5GB09</accession>
<comment type="subcellular location">
    <subcellularLocation>
        <location evidence="1">Membrane</location>
        <topology evidence="1">Multi-pass membrane protein</topology>
    </subcellularLocation>
</comment>
<dbReference type="InterPro" id="IPR002524">
    <property type="entry name" value="Cation_efflux"/>
</dbReference>
<feature type="transmembrane region" description="Helical" evidence="6">
    <location>
        <begin position="161"/>
        <end position="183"/>
    </location>
</feature>
<keyword evidence="2" id="KW-0813">Transport</keyword>
<dbReference type="GO" id="GO:0016020">
    <property type="term" value="C:membrane"/>
    <property type="evidence" value="ECO:0007669"/>
    <property type="project" value="UniProtKB-SubCell"/>
</dbReference>
<feature type="domain" description="Cation efflux protein transmembrane" evidence="7">
    <location>
        <begin position="11"/>
        <end position="217"/>
    </location>
</feature>
<evidence type="ECO:0000313" key="9">
    <source>
        <dbReference type="Proteomes" id="UP000198251"/>
    </source>
</evidence>
<sequence length="315" mass="32716">MAAEGSTKAVVTALIANLGIAVSKFVAAAMTGSASMLAEGVHSVADSTNQALLLIGGKRARRAPSALHPFGYARERYIYAFIVAIVLFSIGGLYALYEGYHKISDPHELTSPLIAVAVLVIAIALESYALYTAVKEANKVRGNRGWVSFVRHARAPELPVILLEDAGALLGLVFALGGVGLSVLTGNAIFDGIATLCIGALLVVIAVVLAAETKSLLIGEAALPEEITAIHTELVSTPGVDGVIHLRTLHLGPEDLLVAAKIAIGTVDRGADVAATIDDAEARIRRVLPTATAIYLEPDIDRRSVPAVEPAGHSG</sequence>
<dbReference type="Gene3D" id="1.20.1510.10">
    <property type="entry name" value="Cation efflux protein transmembrane domain"/>
    <property type="match status" value="1"/>
</dbReference>
<dbReference type="NCBIfam" id="TIGR01297">
    <property type="entry name" value="CDF"/>
    <property type="match status" value="1"/>
</dbReference>